<dbReference type="EMBL" id="CM047900">
    <property type="protein sequence ID" value="KAJ0098742.1"/>
    <property type="molecule type" value="Genomic_DNA"/>
</dbReference>
<accession>A0ACC1BII1</accession>
<sequence length="114" mass="12564">MAIHVLLKEDMTKGSNFVISPLSFHVVLSLIAVANDEGDNQTAGPTLSFINGVWVAEGFKLKPSFEEVVRGVYSATAKEVDFMNKAHGRKKLMPQELNTETSTFSMARLFVFPS</sequence>
<evidence type="ECO:0000313" key="2">
    <source>
        <dbReference type="Proteomes" id="UP001164250"/>
    </source>
</evidence>
<evidence type="ECO:0000313" key="1">
    <source>
        <dbReference type="EMBL" id="KAJ0098742.1"/>
    </source>
</evidence>
<organism evidence="1 2">
    <name type="scientific">Pistacia atlantica</name>
    <dbReference type="NCBI Taxonomy" id="434234"/>
    <lineage>
        <taxon>Eukaryota</taxon>
        <taxon>Viridiplantae</taxon>
        <taxon>Streptophyta</taxon>
        <taxon>Embryophyta</taxon>
        <taxon>Tracheophyta</taxon>
        <taxon>Spermatophyta</taxon>
        <taxon>Magnoliopsida</taxon>
        <taxon>eudicotyledons</taxon>
        <taxon>Gunneridae</taxon>
        <taxon>Pentapetalae</taxon>
        <taxon>rosids</taxon>
        <taxon>malvids</taxon>
        <taxon>Sapindales</taxon>
        <taxon>Anacardiaceae</taxon>
        <taxon>Pistacia</taxon>
    </lineage>
</organism>
<comment type="caution">
    <text evidence="1">The sequence shown here is derived from an EMBL/GenBank/DDBJ whole genome shotgun (WGS) entry which is preliminary data.</text>
</comment>
<keyword evidence="2" id="KW-1185">Reference proteome</keyword>
<gene>
    <name evidence="1" type="ORF">Patl1_21615</name>
</gene>
<dbReference type="Proteomes" id="UP001164250">
    <property type="component" value="Chromosome 4"/>
</dbReference>
<protein>
    <submittedName>
        <fullName evidence="1">Uncharacterized protein</fullName>
    </submittedName>
</protein>
<name>A0ACC1BII1_9ROSI</name>
<proteinExistence type="predicted"/>
<reference evidence="2" key="1">
    <citation type="journal article" date="2023" name="G3 (Bethesda)">
        <title>Genome assembly and association tests identify interacting loci associated with vigor, precocity, and sex in interspecific pistachio rootstocks.</title>
        <authorList>
            <person name="Palmer W."/>
            <person name="Jacygrad E."/>
            <person name="Sagayaradj S."/>
            <person name="Cavanaugh K."/>
            <person name="Han R."/>
            <person name="Bertier L."/>
            <person name="Beede B."/>
            <person name="Kafkas S."/>
            <person name="Golino D."/>
            <person name="Preece J."/>
            <person name="Michelmore R."/>
        </authorList>
    </citation>
    <scope>NUCLEOTIDE SEQUENCE [LARGE SCALE GENOMIC DNA]</scope>
</reference>